<evidence type="ECO:0000313" key="2">
    <source>
        <dbReference type="Proteomes" id="UP001497472"/>
    </source>
</evidence>
<protein>
    <submittedName>
        <fullName evidence="1">Uncharacterized protein</fullName>
    </submittedName>
</protein>
<accession>A0AAV1JA23</accession>
<reference evidence="1 2" key="1">
    <citation type="submission" date="2023-11" db="EMBL/GenBank/DDBJ databases">
        <authorList>
            <person name="Okamura Y."/>
        </authorList>
    </citation>
    <scope>NUCLEOTIDE SEQUENCE [LARGE SCALE GENOMIC DNA]</scope>
</reference>
<evidence type="ECO:0000313" key="1">
    <source>
        <dbReference type="EMBL" id="CAK1546213.1"/>
    </source>
</evidence>
<dbReference type="Proteomes" id="UP001497472">
    <property type="component" value="Unassembled WGS sequence"/>
</dbReference>
<sequence>MLQSRNNNGTCTIPILEIFTNSARYKTRISFAESVTQESLFVEVRCQNISIVRLKGAPCILRYITKE</sequence>
<gene>
    <name evidence="1" type="ORF">LNINA_LOCUS5804</name>
</gene>
<dbReference type="EMBL" id="CAVLEF010000007">
    <property type="protein sequence ID" value="CAK1546213.1"/>
    <property type="molecule type" value="Genomic_DNA"/>
</dbReference>
<name>A0AAV1JA23_9NEOP</name>
<keyword evidence="2" id="KW-1185">Reference proteome</keyword>
<dbReference type="AlphaFoldDB" id="A0AAV1JA23"/>
<comment type="caution">
    <text evidence="1">The sequence shown here is derived from an EMBL/GenBank/DDBJ whole genome shotgun (WGS) entry which is preliminary data.</text>
</comment>
<organism evidence="1 2">
    <name type="scientific">Leptosia nina</name>
    <dbReference type="NCBI Taxonomy" id="320188"/>
    <lineage>
        <taxon>Eukaryota</taxon>
        <taxon>Metazoa</taxon>
        <taxon>Ecdysozoa</taxon>
        <taxon>Arthropoda</taxon>
        <taxon>Hexapoda</taxon>
        <taxon>Insecta</taxon>
        <taxon>Pterygota</taxon>
        <taxon>Neoptera</taxon>
        <taxon>Endopterygota</taxon>
        <taxon>Lepidoptera</taxon>
        <taxon>Glossata</taxon>
        <taxon>Ditrysia</taxon>
        <taxon>Papilionoidea</taxon>
        <taxon>Pieridae</taxon>
        <taxon>Pierinae</taxon>
        <taxon>Leptosia</taxon>
    </lineage>
</organism>
<proteinExistence type="predicted"/>